<accession>A0ABQ4NJC7</accession>
<comment type="similarity">
    <text evidence="1">Belongs to the UPF0213 family.</text>
</comment>
<comment type="caution">
    <text evidence="3">The sequence shown here is derived from an EMBL/GenBank/DDBJ whole genome shotgun (WGS) entry which is preliminary data.</text>
</comment>
<gene>
    <name evidence="3" type="ORF">JANAI62_11620</name>
</gene>
<dbReference type="InterPro" id="IPR050190">
    <property type="entry name" value="UPF0213_domain"/>
</dbReference>
<dbReference type="Gene3D" id="3.40.1440.10">
    <property type="entry name" value="GIY-YIG endonuclease"/>
    <property type="match status" value="1"/>
</dbReference>
<reference evidence="3 4" key="1">
    <citation type="submission" date="2021-05" db="EMBL/GenBank/DDBJ databases">
        <title>Bacteria Genome sequencing.</title>
        <authorList>
            <person name="Takabe Y."/>
            <person name="Nakajima Y."/>
            <person name="Suzuki S."/>
            <person name="Shiozaki T."/>
        </authorList>
    </citation>
    <scope>NUCLEOTIDE SEQUENCE [LARGE SCALE GENOMIC DNA]</scope>
    <source>
        <strain evidence="3 4">AI_62</strain>
    </source>
</reference>
<dbReference type="EMBL" id="BPFH01000002">
    <property type="protein sequence ID" value="GIT94539.1"/>
    <property type="molecule type" value="Genomic_DNA"/>
</dbReference>
<dbReference type="PANTHER" id="PTHR34477">
    <property type="entry name" value="UPF0213 PROTEIN YHBQ"/>
    <property type="match status" value="1"/>
</dbReference>
<dbReference type="Proteomes" id="UP000786693">
    <property type="component" value="Unassembled WGS sequence"/>
</dbReference>
<dbReference type="CDD" id="cd10448">
    <property type="entry name" value="GIY-YIG_unchar_3"/>
    <property type="match status" value="1"/>
</dbReference>
<dbReference type="PANTHER" id="PTHR34477:SF5">
    <property type="entry name" value="BSL5627 PROTEIN"/>
    <property type="match status" value="1"/>
</dbReference>
<name>A0ABQ4NJC7_9RHOB</name>
<evidence type="ECO:0000256" key="1">
    <source>
        <dbReference type="ARBA" id="ARBA00007435"/>
    </source>
</evidence>
<feature type="domain" description="GIY-YIG" evidence="2">
    <location>
        <begin position="1"/>
        <end position="75"/>
    </location>
</feature>
<evidence type="ECO:0000313" key="3">
    <source>
        <dbReference type="EMBL" id="GIT94539.1"/>
    </source>
</evidence>
<evidence type="ECO:0000313" key="4">
    <source>
        <dbReference type="Proteomes" id="UP000786693"/>
    </source>
</evidence>
<dbReference type="InterPro" id="IPR035901">
    <property type="entry name" value="GIY-YIG_endonuc_sf"/>
</dbReference>
<dbReference type="Pfam" id="PF01541">
    <property type="entry name" value="GIY-YIG"/>
    <property type="match status" value="1"/>
</dbReference>
<dbReference type="InterPro" id="IPR000305">
    <property type="entry name" value="GIY-YIG_endonuc"/>
</dbReference>
<organism evidence="3 4">
    <name type="scientific">Jannaschia pagri</name>
    <dbReference type="NCBI Taxonomy" id="2829797"/>
    <lineage>
        <taxon>Bacteria</taxon>
        <taxon>Pseudomonadati</taxon>
        <taxon>Pseudomonadota</taxon>
        <taxon>Alphaproteobacteria</taxon>
        <taxon>Rhodobacterales</taxon>
        <taxon>Roseobacteraceae</taxon>
        <taxon>Jannaschia</taxon>
    </lineage>
</organism>
<proteinExistence type="inferred from homology"/>
<keyword evidence="4" id="KW-1185">Reference proteome</keyword>
<evidence type="ECO:0000259" key="2">
    <source>
        <dbReference type="PROSITE" id="PS50164"/>
    </source>
</evidence>
<dbReference type="SUPFAM" id="SSF82771">
    <property type="entry name" value="GIY-YIG endonuclease"/>
    <property type="match status" value="1"/>
</dbReference>
<dbReference type="PROSITE" id="PS50164">
    <property type="entry name" value="GIY_YIG"/>
    <property type="match status" value="1"/>
</dbReference>
<dbReference type="RefSeq" id="WP_220748068.1">
    <property type="nucleotide sequence ID" value="NZ_BPFH01000002.1"/>
</dbReference>
<protein>
    <submittedName>
        <fullName evidence="3">Excinuclease ABC subunit C</fullName>
    </submittedName>
</protein>
<sequence>MYYVYILASRPNGALYIGRTTDLGARLAQHRAGLSEHSQRYNINQLVWWEEHGAFAPGLRRERALKRWRRAWKNQLIMAKNPQWEDLSHLWQA</sequence>